<feature type="domain" description="Alcohol dehydrogenase-like N-terminal" evidence="9">
    <location>
        <begin position="35"/>
        <end position="162"/>
    </location>
</feature>
<evidence type="ECO:0000256" key="1">
    <source>
        <dbReference type="ARBA" id="ARBA00001947"/>
    </source>
</evidence>
<keyword evidence="4" id="KW-0862">Zinc</keyword>
<comment type="cofactor">
    <cofactor evidence="1">
        <name>Zn(2+)</name>
        <dbReference type="ChEBI" id="CHEBI:29105"/>
    </cofactor>
</comment>
<dbReference type="Gene3D" id="3.90.180.10">
    <property type="entry name" value="Medium-chain alcohol dehydrogenases, catalytic domain"/>
    <property type="match status" value="1"/>
</dbReference>
<comment type="caution">
    <text evidence="10">The sequence shown here is derived from an EMBL/GenBank/DDBJ whole genome shotgun (WGS) entry which is preliminary data.</text>
</comment>
<proteinExistence type="inferred from homology"/>
<dbReference type="InterPro" id="IPR045306">
    <property type="entry name" value="SDH-like"/>
</dbReference>
<comment type="similarity">
    <text evidence="2">Belongs to the zinc-containing alcohol dehydrogenase family.</text>
</comment>
<evidence type="ECO:0000256" key="5">
    <source>
        <dbReference type="ARBA" id="ARBA00023002"/>
    </source>
</evidence>
<evidence type="ECO:0000256" key="3">
    <source>
        <dbReference type="ARBA" id="ARBA00022723"/>
    </source>
</evidence>
<organism evidence="10 11">
    <name type="scientific">Dendryphion nanum</name>
    <dbReference type="NCBI Taxonomy" id="256645"/>
    <lineage>
        <taxon>Eukaryota</taxon>
        <taxon>Fungi</taxon>
        <taxon>Dikarya</taxon>
        <taxon>Ascomycota</taxon>
        <taxon>Pezizomycotina</taxon>
        <taxon>Dothideomycetes</taxon>
        <taxon>Pleosporomycetidae</taxon>
        <taxon>Pleosporales</taxon>
        <taxon>Torulaceae</taxon>
        <taxon>Dendryphion</taxon>
    </lineage>
</organism>
<feature type="domain" description="Alcohol dehydrogenase-like C-terminal" evidence="8">
    <location>
        <begin position="202"/>
        <end position="341"/>
    </location>
</feature>
<dbReference type="Pfam" id="PF08240">
    <property type="entry name" value="ADH_N"/>
    <property type="match status" value="1"/>
</dbReference>
<feature type="compositionally biased region" description="Low complexity" evidence="7">
    <location>
        <begin position="80"/>
        <end position="101"/>
    </location>
</feature>
<keyword evidence="6" id="KW-0520">NAD</keyword>
<evidence type="ECO:0000256" key="4">
    <source>
        <dbReference type="ARBA" id="ARBA00022833"/>
    </source>
</evidence>
<sequence length="382" mass="40611">MTSQPNLANMLNPSAVLYAAGDLRFEDREVPELKEGEVLVRIEYVGVCGSDVHFWRHGSIRTPLPKTGITMGHEASGTIHSLHPSLLSSPSSSSPSSTHSLAPGTRVALEPGTPCRHCEPCKSGLYNLCRHMRFAAAPGPPDTHGTLTKFFAVPADFVYPVSSNVGLDEAVLVEPLAVAVHAVKLADVRVGETVIVMGAGTVGLLCAGVARVYGARRVVCVDVMEGRVRGAEKWIGEKGVGYLVDGNLSSEENADSLLEKVGIDMAGVGGVDVVIEASGAPSATVMGIRALRPGGKYVQTGLGRGKMDGFPIVEVSEKELMVRGCFRYASGDFEMAVQLMESGDIRVKELISSVVEFGDVREAWERTARGEGVKNLIRGVRN</sequence>
<dbReference type="AlphaFoldDB" id="A0A9P9EIY7"/>
<evidence type="ECO:0000259" key="8">
    <source>
        <dbReference type="Pfam" id="PF00107"/>
    </source>
</evidence>
<evidence type="ECO:0000313" key="10">
    <source>
        <dbReference type="EMBL" id="KAH7138715.1"/>
    </source>
</evidence>
<dbReference type="Proteomes" id="UP000700596">
    <property type="component" value="Unassembled WGS sequence"/>
</dbReference>
<accession>A0A9P9EIY7</accession>
<dbReference type="GO" id="GO:0006062">
    <property type="term" value="P:sorbitol catabolic process"/>
    <property type="evidence" value="ECO:0007669"/>
    <property type="project" value="TreeGrafter"/>
</dbReference>
<dbReference type="PANTHER" id="PTHR43161">
    <property type="entry name" value="SORBITOL DEHYDROGENASE"/>
    <property type="match status" value="1"/>
</dbReference>
<dbReference type="GO" id="GO:0003939">
    <property type="term" value="F:L-iditol 2-dehydrogenase (NAD+) activity"/>
    <property type="evidence" value="ECO:0007669"/>
    <property type="project" value="TreeGrafter"/>
</dbReference>
<keyword evidence="3" id="KW-0479">Metal-binding</keyword>
<evidence type="ECO:0000256" key="2">
    <source>
        <dbReference type="ARBA" id="ARBA00008072"/>
    </source>
</evidence>
<evidence type="ECO:0000256" key="6">
    <source>
        <dbReference type="ARBA" id="ARBA00023027"/>
    </source>
</evidence>
<dbReference type="OrthoDB" id="3941538at2759"/>
<dbReference type="InterPro" id="IPR013149">
    <property type="entry name" value="ADH-like_C"/>
</dbReference>
<dbReference type="SUPFAM" id="SSF51735">
    <property type="entry name" value="NAD(P)-binding Rossmann-fold domains"/>
    <property type="match status" value="1"/>
</dbReference>
<feature type="region of interest" description="Disordered" evidence="7">
    <location>
        <begin position="80"/>
        <end position="105"/>
    </location>
</feature>
<evidence type="ECO:0000259" key="9">
    <source>
        <dbReference type="Pfam" id="PF08240"/>
    </source>
</evidence>
<dbReference type="SUPFAM" id="SSF50129">
    <property type="entry name" value="GroES-like"/>
    <property type="match status" value="1"/>
</dbReference>
<dbReference type="CDD" id="cd05285">
    <property type="entry name" value="sorbitol_DH"/>
    <property type="match status" value="1"/>
</dbReference>
<reference evidence="10" key="1">
    <citation type="journal article" date="2021" name="Nat. Commun.">
        <title>Genetic determinants of endophytism in the Arabidopsis root mycobiome.</title>
        <authorList>
            <person name="Mesny F."/>
            <person name="Miyauchi S."/>
            <person name="Thiergart T."/>
            <person name="Pickel B."/>
            <person name="Atanasova L."/>
            <person name="Karlsson M."/>
            <person name="Huettel B."/>
            <person name="Barry K.W."/>
            <person name="Haridas S."/>
            <person name="Chen C."/>
            <person name="Bauer D."/>
            <person name="Andreopoulos W."/>
            <person name="Pangilinan J."/>
            <person name="LaButti K."/>
            <person name="Riley R."/>
            <person name="Lipzen A."/>
            <person name="Clum A."/>
            <person name="Drula E."/>
            <person name="Henrissat B."/>
            <person name="Kohler A."/>
            <person name="Grigoriev I.V."/>
            <person name="Martin F.M."/>
            <person name="Hacquard S."/>
        </authorList>
    </citation>
    <scope>NUCLEOTIDE SEQUENCE</scope>
    <source>
        <strain evidence="10">MPI-CAGE-CH-0243</strain>
    </source>
</reference>
<dbReference type="GO" id="GO:0046872">
    <property type="term" value="F:metal ion binding"/>
    <property type="evidence" value="ECO:0007669"/>
    <property type="project" value="UniProtKB-KW"/>
</dbReference>
<evidence type="ECO:0000256" key="7">
    <source>
        <dbReference type="SAM" id="MobiDB-lite"/>
    </source>
</evidence>
<dbReference type="EMBL" id="JAGMWT010000001">
    <property type="protein sequence ID" value="KAH7138715.1"/>
    <property type="molecule type" value="Genomic_DNA"/>
</dbReference>
<dbReference type="InterPro" id="IPR013154">
    <property type="entry name" value="ADH-like_N"/>
</dbReference>
<name>A0A9P9EIY7_9PLEO</name>
<protein>
    <submittedName>
        <fullName evidence="10">Chaperonin 10-like protein</fullName>
    </submittedName>
</protein>
<keyword evidence="5" id="KW-0560">Oxidoreductase</keyword>
<evidence type="ECO:0000313" key="11">
    <source>
        <dbReference type="Proteomes" id="UP000700596"/>
    </source>
</evidence>
<dbReference type="Pfam" id="PF00107">
    <property type="entry name" value="ADH_zinc_N"/>
    <property type="match status" value="1"/>
</dbReference>
<dbReference type="InterPro" id="IPR011032">
    <property type="entry name" value="GroES-like_sf"/>
</dbReference>
<gene>
    <name evidence="10" type="ORF">B0J11DRAFT_515173</name>
</gene>
<dbReference type="PANTHER" id="PTHR43161:SF9">
    <property type="entry name" value="SORBITOL DEHYDROGENASE"/>
    <property type="match status" value="1"/>
</dbReference>
<keyword evidence="11" id="KW-1185">Reference proteome</keyword>
<dbReference type="InterPro" id="IPR036291">
    <property type="entry name" value="NAD(P)-bd_dom_sf"/>
</dbReference>
<dbReference type="Gene3D" id="3.40.50.720">
    <property type="entry name" value="NAD(P)-binding Rossmann-like Domain"/>
    <property type="match status" value="1"/>
</dbReference>